<dbReference type="AlphaFoldDB" id="A0A7W7EXA3"/>
<protein>
    <submittedName>
        <fullName evidence="2">Heme/copper-type cytochrome/quinol oxidase subunit 2</fullName>
    </submittedName>
</protein>
<evidence type="ECO:0000313" key="3">
    <source>
        <dbReference type="Proteomes" id="UP000574769"/>
    </source>
</evidence>
<feature type="transmembrane region" description="Helical" evidence="1">
    <location>
        <begin position="49"/>
        <end position="73"/>
    </location>
</feature>
<dbReference type="RefSeq" id="WP_184113132.1">
    <property type="nucleotide sequence ID" value="NZ_JACHNY010000002.1"/>
</dbReference>
<evidence type="ECO:0000313" key="2">
    <source>
        <dbReference type="EMBL" id="MBB4617402.1"/>
    </source>
</evidence>
<gene>
    <name evidence="2" type="ORF">GGQ96_001522</name>
</gene>
<comment type="caution">
    <text evidence="2">The sequence shown here is derived from an EMBL/GenBank/DDBJ whole genome shotgun (WGS) entry which is preliminary data.</text>
</comment>
<evidence type="ECO:0000256" key="1">
    <source>
        <dbReference type="SAM" id="Phobius"/>
    </source>
</evidence>
<sequence length="125" mass="13856">MRGWLKRAHGLRVTLWTLIVPPSVWAVHFLFSYLWAAVSCAKIGRWARFPTVFAIGTVIALVVILLAGLIAWQQSRTPGDPPPHNEGTDIDRLRFLAFSTLLLSGLSFVAVLFTALPVLMLGDCR</sequence>
<proteinExistence type="predicted"/>
<feature type="transmembrane region" description="Helical" evidence="1">
    <location>
        <begin position="93"/>
        <end position="121"/>
    </location>
</feature>
<keyword evidence="1" id="KW-0812">Transmembrane</keyword>
<keyword evidence="3" id="KW-1185">Reference proteome</keyword>
<keyword evidence="1" id="KW-1133">Transmembrane helix</keyword>
<reference evidence="2 3" key="1">
    <citation type="submission" date="2020-08" db="EMBL/GenBank/DDBJ databases">
        <title>Genomic Encyclopedia of Type Strains, Phase IV (KMG-IV): sequencing the most valuable type-strain genomes for metagenomic binning, comparative biology and taxonomic classification.</title>
        <authorList>
            <person name="Goeker M."/>
        </authorList>
    </citation>
    <scope>NUCLEOTIDE SEQUENCE [LARGE SCALE GENOMIC DNA]</scope>
    <source>
        <strain evidence="2 3">DSM 15867</strain>
    </source>
</reference>
<dbReference type="EMBL" id="JACHNY010000002">
    <property type="protein sequence ID" value="MBB4617402.1"/>
    <property type="molecule type" value="Genomic_DNA"/>
</dbReference>
<organism evidence="2 3">
    <name type="scientific">Sphingomonas abaci</name>
    <dbReference type="NCBI Taxonomy" id="237611"/>
    <lineage>
        <taxon>Bacteria</taxon>
        <taxon>Pseudomonadati</taxon>
        <taxon>Pseudomonadota</taxon>
        <taxon>Alphaproteobacteria</taxon>
        <taxon>Sphingomonadales</taxon>
        <taxon>Sphingomonadaceae</taxon>
        <taxon>Sphingomonas</taxon>
    </lineage>
</organism>
<dbReference type="Proteomes" id="UP000574769">
    <property type="component" value="Unassembled WGS sequence"/>
</dbReference>
<accession>A0A7W7EXA3</accession>
<feature type="transmembrane region" description="Helical" evidence="1">
    <location>
        <begin position="15"/>
        <end position="37"/>
    </location>
</feature>
<keyword evidence="1" id="KW-0472">Membrane</keyword>
<name>A0A7W7EXA3_9SPHN</name>